<keyword evidence="1" id="KW-0812">Transmembrane</keyword>
<feature type="transmembrane region" description="Helical" evidence="1">
    <location>
        <begin position="12"/>
        <end position="36"/>
    </location>
</feature>
<dbReference type="AlphaFoldDB" id="A0A2H0UJQ6"/>
<proteinExistence type="predicted"/>
<evidence type="ECO:0000313" key="2">
    <source>
        <dbReference type="EMBL" id="PIR86629.1"/>
    </source>
</evidence>
<evidence type="ECO:0000256" key="1">
    <source>
        <dbReference type="SAM" id="Phobius"/>
    </source>
</evidence>
<keyword evidence="1" id="KW-0472">Membrane</keyword>
<organism evidence="2 3">
    <name type="scientific">Candidatus Harrisonbacteria bacterium CG10_big_fil_rev_8_21_14_0_10_49_15</name>
    <dbReference type="NCBI Taxonomy" id="1974587"/>
    <lineage>
        <taxon>Bacteria</taxon>
        <taxon>Candidatus Harrisoniibacteriota</taxon>
    </lineage>
</organism>
<keyword evidence="1" id="KW-1133">Transmembrane helix</keyword>
<reference evidence="3" key="1">
    <citation type="submission" date="2017-09" db="EMBL/GenBank/DDBJ databases">
        <title>Depth-based differentiation of microbial function through sediment-hosted aquifers and enrichment of novel symbionts in the deep terrestrial subsurface.</title>
        <authorList>
            <person name="Probst A.J."/>
            <person name="Ladd B."/>
            <person name="Jarett J.K."/>
            <person name="Geller-Mcgrath D.E."/>
            <person name="Sieber C.M.K."/>
            <person name="Emerson J.B."/>
            <person name="Anantharaman K."/>
            <person name="Thomas B.C."/>
            <person name="Malmstrom R."/>
            <person name="Stieglmeier M."/>
            <person name="Klingl A."/>
            <person name="Woyke T."/>
            <person name="Ryan C.M."/>
            <person name="Banfield J.F."/>
        </authorList>
    </citation>
    <scope>NUCLEOTIDE SEQUENCE [LARGE SCALE GENOMIC DNA]</scope>
</reference>
<protein>
    <submittedName>
        <fullName evidence="2">Uncharacterized protein</fullName>
    </submittedName>
</protein>
<comment type="caution">
    <text evidence="2">The sequence shown here is derived from an EMBL/GenBank/DDBJ whole genome shotgun (WGS) entry which is preliminary data.</text>
</comment>
<accession>A0A2H0UJQ6</accession>
<sequence>MPLEFEMIKYMGLGIATIGAPVLGILIVFWILGMLFDWWHWKFDKNCDHTSHPRRITQLREPKDSGGD</sequence>
<evidence type="ECO:0000313" key="3">
    <source>
        <dbReference type="Proteomes" id="UP000229526"/>
    </source>
</evidence>
<gene>
    <name evidence="2" type="ORF">COU11_04710</name>
</gene>
<dbReference type="EMBL" id="PFBD01000030">
    <property type="protein sequence ID" value="PIR86629.1"/>
    <property type="molecule type" value="Genomic_DNA"/>
</dbReference>
<dbReference type="Proteomes" id="UP000229526">
    <property type="component" value="Unassembled WGS sequence"/>
</dbReference>
<name>A0A2H0UJQ6_9BACT</name>